<dbReference type="Gene3D" id="3.40.50.300">
    <property type="entry name" value="P-loop containing nucleotide triphosphate hydrolases"/>
    <property type="match status" value="1"/>
</dbReference>
<evidence type="ECO:0000256" key="2">
    <source>
        <dbReference type="ARBA" id="ARBA00023163"/>
    </source>
</evidence>
<dbReference type="InterPro" id="IPR027417">
    <property type="entry name" value="P-loop_NTPase"/>
</dbReference>
<dbReference type="InterPro" id="IPR011990">
    <property type="entry name" value="TPR-like_helical_dom_sf"/>
</dbReference>
<evidence type="ECO:0000313" key="5">
    <source>
        <dbReference type="EMBL" id="GGL10694.1"/>
    </source>
</evidence>
<dbReference type="Proteomes" id="UP000604341">
    <property type="component" value="Unassembled WGS sequence"/>
</dbReference>
<evidence type="ECO:0000256" key="3">
    <source>
        <dbReference type="SAM" id="MobiDB-lite"/>
    </source>
</evidence>
<reference evidence="6" key="1">
    <citation type="journal article" date="2019" name="Int. J. Syst. Evol. Microbiol.">
        <title>The Global Catalogue of Microorganisms (GCM) 10K type strain sequencing project: providing services to taxonomists for standard genome sequencing and annotation.</title>
        <authorList>
            <consortium name="The Broad Institute Genomics Platform"/>
            <consortium name="The Broad Institute Genome Sequencing Center for Infectious Disease"/>
            <person name="Wu L."/>
            <person name="Ma J."/>
        </authorList>
    </citation>
    <scope>NUCLEOTIDE SEQUENCE [LARGE SCALE GENOMIC DNA]</scope>
    <source>
        <strain evidence="6">JCM 19173</strain>
    </source>
</reference>
<dbReference type="PANTHER" id="PTHR35807:SF1">
    <property type="entry name" value="TRANSCRIPTIONAL REGULATOR REDD"/>
    <property type="match status" value="1"/>
</dbReference>
<dbReference type="Pfam" id="PF13191">
    <property type="entry name" value="AAA_16"/>
    <property type="match status" value="1"/>
</dbReference>
<feature type="compositionally biased region" description="Polar residues" evidence="3">
    <location>
        <begin position="702"/>
        <end position="717"/>
    </location>
</feature>
<evidence type="ECO:0000256" key="1">
    <source>
        <dbReference type="ARBA" id="ARBA00023015"/>
    </source>
</evidence>
<keyword evidence="2" id="KW-0804">Transcription</keyword>
<dbReference type="SUPFAM" id="SSF52540">
    <property type="entry name" value="P-loop containing nucleoside triphosphate hydrolases"/>
    <property type="match status" value="1"/>
</dbReference>
<keyword evidence="1" id="KW-0805">Transcription regulation</keyword>
<sequence length="947" mass="104540">MIPRPLRHELHRTHLLDRVDRSDETLILLVAPSGFGKTTLLAQCARQEDRRAAWLSLNADDRDPAVFNTRLLRALQTAFPDAQLPDGRPEFVDARACARALNALNDHVLLALDHLHLAHVNTLRWLAEFIQDLHEGHRVLAAAPRRPALPLPTAFMAERLLLISGDQLRFTPQETQLYFERRGLTPPNLTDTRGLSGWPAGLALLAADAHGTFSPLDLVRDLLQRLPEPVRSALPEAATLEEWSEAGARDAHLSLPSGWLQAVQDAGLPLTPTAPDRFVPLQAVRDVLREDLSRSPDRAAQLYHRAAEQAEARGEPLLALQHYERGGHAQPAQVLASRLCSEYLWRIDYPSVLSTLESLRRWQTLPPPLEAALALALIRTDRVQEGETLAATLLERTLEPDALRALAHAAHRRGDRHMQLHYAQLLAQHALTRSQRADAARLEVAALLRLGRPQDAAARAEVLLDTSQALHPLEWAGTYFTLHTVYEDLRDPALSEQHLRSALDLYESMHSHQQIAVCLNDLAILRGQAGAHDEAQQLVTRALHLIGDSMPDLRVVYLETQADLLLWNADFSGAEQAYAHALTAAQERHLAPLVTRIQLGRAHALTQLGAFADAHTALEGATANLPPTDQPLRATLNFMRGVLAFAQGHGEQAQTLWQDAPAEYQDLRQAYLGLSAAQPTPPPLPGHLRRAHSATLRPHTPTRASTPGATSNLTSSPAAPPPTLHLHTCGPMHATLNGTPLHLPFSRAAELLAYLTLTGEASRAQIIRDLWDGSSETRVVNYAKLTIRKLRAALQDHLPFNPLPFEENLYALSPLLTVHSDAADILAAEHSTDPDLLRRAVHAHTAPFMPALEGEWAEATRERLQAATQTAGLRLIGHADLPEAISTARHLLRLDPLHEDTYLALLNAHERAGDPVGAQGTYREYERMLTREMGTHPPEALRARYVT</sequence>
<dbReference type="SUPFAM" id="SSF48452">
    <property type="entry name" value="TPR-like"/>
    <property type="match status" value="3"/>
</dbReference>
<dbReference type="InterPro" id="IPR051677">
    <property type="entry name" value="AfsR-DnrI-RedD_regulator"/>
</dbReference>
<accession>A0ABQ2FN81</accession>
<dbReference type="InterPro" id="IPR041664">
    <property type="entry name" value="AAA_16"/>
</dbReference>
<feature type="domain" description="Bacterial transcriptional activator" evidence="4">
    <location>
        <begin position="820"/>
        <end position="946"/>
    </location>
</feature>
<evidence type="ECO:0000313" key="6">
    <source>
        <dbReference type="Proteomes" id="UP000604341"/>
    </source>
</evidence>
<dbReference type="Gene3D" id="1.10.10.10">
    <property type="entry name" value="Winged helix-like DNA-binding domain superfamily/Winged helix DNA-binding domain"/>
    <property type="match status" value="1"/>
</dbReference>
<dbReference type="Pfam" id="PF03704">
    <property type="entry name" value="BTAD"/>
    <property type="match status" value="1"/>
</dbReference>
<evidence type="ECO:0000259" key="4">
    <source>
        <dbReference type="SMART" id="SM01043"/>
    </source>
</evidence>
<proteinExistence type="predicted"/>
<dbReference type="InterPro" id="IPR005158">
    <property type="entry name" value="BTAD"/>
</dbReference>
<dbReference type="SMART" id="SM01043">
    <property type="entry name" value="BTAD"/>
    <property type="match status" value="1"/>
</dbReference>
<dbReference type="EMBL" id="BMPE01000011">
    <property type="protein sequence ID" value="GGL10694.1"/>
    <property type="molecule type" value="Genomic_DNA"/>
</dbReference>
<dbReference type="Gene3D" id="1.25.40.10">
    <property type="entry name" value="Tetratricopeptide repeat domain"/>
    <property type="match status" value="3"/>
</dbReference>
<organism evidence="5 6">
    <name type="scientific">Deinococcus radiotolerans</name>
    <dbReference type="NCBI Taxonomy" id="1309407"/>
    <lineage>
        <taxon>Bacteria</taxon>
        <taxon>Thermotogati</taxon>
        <taxon>Deinococcota</taxon>
        <taxon>Deinococci</taxon>
        <taxon>Deinococcales</taxon>
        <taxon>Deinococcaceae</taxon>
        <taxon>Deinococcus</taxon>
    </lineage>
</organism>
<comment type="caution">
    <text evidence="5">The sequence shown here is derived from an EMBL/GenBank/DDBJ whole genome shotgun (WGS) entry which is preliminary data.</text>
</comment>
<dbReference type="PANTHER" id="PTHR35807">
    <property type="entry name" value="TRANSCRIPTIONAL REGULATOR REDD-RELATED"/>
    <property type="match status" value="1"/>
</dbReference>
<protein>
    <recommendedName>
        <fullName evidence="4">Bacterial transcriptional activator domain-containing protein</fullName>
    </recommendedName>
</protein>
<name>A0ABQ2FN81_9DEIO</name>
<keyword evidence="6" id="KW-1185">Reference proteome</keyword>
<gene>
    <name evidence="5" type="ORF">GCM10010844_31680</name>
</gene>
<dbReference type="RefSeq" id="WP_189069952.1">
    <property type="nucleotide sequence ID" value="NZ_BMPE01000011.1"/>
</dbReference>
<dbReference type="InterPro" id="IPR036388">
    <property type="entry name" value="WH-like_DNA-bd_sf"/>
</dbReference>
<feature type="region of interest" description="Disordered" evidence="3">
    <location>
        <begin position="677"/>
        <end position="720"/>
    </location>
</feature>